<evidence type="ECO:0000259" key="2">
    <source>
        <dbReference type="Pfam" id="PF23209"/>
    </source>
</evidence>
<dbReference type="CDD" id="cd04301">
    <property type="entry name" value="NAT_SF"/>
    <property type="match status" value="1"/>
</dbReference>
<feature type="domain" description="Increased DNA methylation 1 C-terminal" evidence="2">
    <location>
        <begin position="4"/>
        <end position="135"/>
    </location>
</feature>
<dbReference type="SUPFAM" id="SSF55729">
    <property type="entry name" value="Acyl-CoA N-acyltransferases (Nat)"/>
    <property type="match status" value="1"/>
</dbReference>
<dbReference type="Pfam" id="PF23209">
    <property type="entry name" value="IDM1_C"/>
    <property type="match status" value="1"/>
</dbReference>
<evidence type="ECO:0000313" key="3">
    <source>
        <dbReference type="EMBL" id="JAC65318.1"/>
    </source>
</evidence>
<dbReference type="InterPro" id="IPR016181">
    <property type="entry name" value="Acyl_CoA_acyltransferase"/>
</dbReference>
<organism evidence="3">
    <name type="scientific">Tetraselmis sp. GSL018</name>
    <dbReference type="NCBI Taxonomy" id="582737"/>
    <lineage>
        <taxon>Eukaryota</taxon>
        <taxon>Viridiplantae</taxon>
        <taxon>Chlorophyta</taxon>
        <taxon>core chlorophytes</taxon>
        <taxon>Chlorodendrophyceae</taxon>
        <taxon>Chlorodendrales</taxon>
        <taxon>Chlorodendraceae</taxon>
        <taxon>Tetraselmis</taxon>
    </lineage>
</organism>
<dbReference type="InterPro" id="IPR056511">
    <property type="entry name" value="IDM1_C"/>
</dbReference>
<name>A0A061R016_9CHLO</name>
<feature type="region of interest" description="Disordered" evidence="1">
    <location>
        <begin position="163"/>
        <end position="193"/>
    </location>
</feature>
<dbReference type="EMBL" id="GBEZ01021428">
    <property type="protein sequence ID" value="JAC65318.1"/>
    <property type="molecule type" value="Transcribed_RNA"/>
</dbReference>
<gene>
    <name evidence="3" type="ORF">TSPGSL018_16296</name>
</gene>
<accession>A0A061R016</accession>
<evidence type="ECO:0000256" key="1">
    <source>
        <dbReference type="SAM" id="MobiDB-lite"/>
    </source>
</evidence>
<sequence length="193" mass="21139">MVSGYSSLCRRLDFGGMMCAVVWADEGPDAIPVSAALFRALSSDVAEIVLVATAPQWRGHRIATNLVTAIENMCRVLGVERVVTPGLATLPRPTAHVWDLDACFGKRIGYEIGDAGTCRSLARYRLLRFSGTPLLVTEVQKHPWSKEAKRDAAFVAHLKRVWAREQDREPPPGAKKARKASRHPGMGSPPPSR</sequence>
<proteinExistence type="predicted"/>
<reference evidence="3" key="1">
    <citation type="submission" date="2014-05" db="EMBL/GenBank/DDBJ databases">
        <title>The transcriptome of the halophilic microalga Tetraselmis sp. GSL018 isolated from the Great Salt Lake, Utah.</title>
        <authorList>
            <person name="Jinkerson R.E."/>
            <person name="D'Adamo S."/>
            <person name="Posewitz M.C."/>
        </authorList>
    </citation>
    <scope>NUCLEOTIDE SEQUENCE</scope>
    <source>
        <strain evidence="3">GSL018</strain>
    </source>
</reference>
<dbReference type="AlphaFoldDB" id="A0A061R016"/>
<dbReference type="Gene3D" id="3.40.630.30">
    <property type="match status" value="1"/>
</dbReference>
<protein>
    <recommendedName>
        <fullName evidence="2">Increased DNA methylation 1 C-terminal domain-containing protein</fullName>
    </recommendedName>
</protein>